<name>A0AAD6N8F4_PENCN</name>
<evidence type="ECO:0000313" key="2">
    <source>
        <dbReference type="EMBL" id="KAJ6043138.1"/>
    </source>
</evidence>
<feature type="compositionally biased region" description="Low complexity" evidence="1">
    <location>
        <begin position="276"/>
        <end position="290"/>
    </location>
</feature>
<feature type="region of interest" description="Disordered" evidence="1">
    <location>
        <begin position="272"/>
        <end position="300"/>
    </location>
</feature>
<proteinExistence type="predicted"/>
<comment type="caution">
    <text evidence="2">The sequence shown here is derived from an EMBL/GenBank/DDBJ whole genome shotgun (WGS) entry which is preliminary data.</text>
</comment>
<accession>A0AAD6N8F4</accession>
<protein>
    <submittedName>
        <fullName evidence="2">Uncharacterized protein</fullName>
    </submittedName>
</protein>
<sequence length="300" mass="32315">MLTETSTTLVYRSPSPTPGCKLNTQDCIPIWQTYTSLSKAYQSSVTTEVPGDTNSPIRPESCPSTTRDYTDPDACNNCHYLPDTATLFYWPVTTSGGLCLQNGSTIPATPTGDGPNTAVVDGNTFVSPSVYVSFTSIYARSNQRAHPGGPCGDDHENVIISVNPEAITSYRNHINAKYPKIGTAYPFNLAEYQQHQVGNYTMSLIPWEQYLGGSQCVSGGGGCSMIRDDYLPWLEMPDVMTQVDPRWTSCHRSWYIPPVSLVPLVGGLESRPTGMAEASSTPATPALPSSGLAAPTPEAT</sequence>
<organism evidence="2 3">
    <name type="scientific">Penicillium canescens</name>
    <dbReference type="NCBI Taxonomy" id="5083"/>
    <lineage>
        <taxon>Eukaryota</taxon>
        <taxon>Fungi</taxon>
        <taxon>Dikarya</taxon>
        <taxon>Ascomycota</taxon>
        <taxon>Pezizomycotina</taxon>
        <taxon>Eurotiomycetes</taxon>
        <taxon>Eurotiomycetidae</taxon>
        <taxon>Eurotiales</taxon>
        <taxon>Aspergillaceae</taxon>
        <taxon>Penicillium</taxon>
    </lineage>
</organism>
<evidence type="ECO:0000256" key="1">
    <source>
        <dbReference type="SAM" id="MobiDB-lite"/>
    </source>
</evidence>
<dbReference type="Proteomes" id="UP001219568">
    <property type="component" value="Unassembled WGS sequence"/>
</dbReference>
<dbReference type="EMBL" id="JAQJZL010000004">
    <property type="protein sequence ID" value="KAJ6043138.1"/>
    <property type="molecule type" value="Genomic_DNA"/>
</dbReference>
<reference evidence="2" key="2">
    <citation type="submission" date="2023-01" db="EMBL/GenBank/DDBJ databases">
        <authorList>
            <person name="Petersen C."/>
        </authorList>
    </citation>
    <scope>NUCLEOTIDE SEQUENCE</scope>
    <source>
        <strain evidence="2">IBT 15450</strain>
    </source>
</reference>
<feature type="region of interest" description="Disordered" evidence="1">
    <location>
        <begin position="46"/>
        <end position="65"/>
    </location>
</feature>
<gene>
    <name evidence="2" type="ORF">N7460_004493</name>
</gene>
<evidence type="ECO:0000313" key="3">
    <source>
        <dbReference type="Proteomes" id="UP001219568"/>
    </source>
</evidence>
<reference evidence="2" key="1">
    <citation type="journal article" date="2023" name="IMA Fungus">
        <title>Comparative genomic study of the Penicillium genus elucidates a diverse pangenome and 15 lateral gene transfer events.</title>
        <authorList>
            <person name="Petersen C."/>
            <person name="Sorensen T."/>
            <person name="Nielsen M.R."/>
            <person name="Sondergaard T.E."/>
            <person name="Sorensen J.L."/>
            <person name="Fitzpatrick D.A."/>
            <person name="Frisvad J.C."/>
            <person name="Nielsen K.L."/>
        </authorList>
    </citation>
    <scope>NUCLEOTIDE SEQUENCE</scope>
    <source>
        <strain evidence="2">IBT 15450</strain>
    </source>
</reference>
<dbReference type="AlphaFoldDB" id="A0AAD6N8F4"/>
<keyword evidence="3" id="KW-1185">Reference proteome</keyword>